<evidence type="ECO:0000313" key="3">
    <source>
        <dbReference type="EMBL" id="KAF2488358.1"/>
    </source>
</evidence>
<keyword evidence="4" id="KW-1185">Reference proteome</keyword>
<dbReference type="GO" id="GO:0000981">
    <property type="term" value="F:DNA-binding transcription factor activity, RNA polymerase II-specific"/>
    <property type="evidence" value="ECO:0007669"/>
    <property type="project" value="InterPro"/>
</dbReference>
<evidence type="ECO:0000313" key="4">
    <source>
        <dbReference type="Proteomes" id="UP000799750"/>
    </source>
</evidence>
<dbReference type="Pfam" id="PF00172">
    <property type="entry name" value="Zn_clus"/>
    <property type="match status" value="1"/>
</dbReference>
<dbReference type="CDD" id="cd00067">
    <property type="entry name" value="GAL4"/>
    <property type="match status" value="1"/>
</dbReference>
<evidence type="ECO:0000256" key="1">
    <source>
        <dbReference type="ARBA" id="ARBA00023242"/>
    </source>
</evidence>
<sequence length="552" mass="61243">MTRTGKCDICRQRKVRCDERRPSCRQCAKKNRPCSYGYGKVAVYVDESEQQGGLRPKCPNGNSDTAPLARADTVWESAGAITKYTAPGAIIILSVRSSREAKSGNGIFQTLTPVCVSENGRSSTPFSSVPRVRRSPSCSETKLCTQFIAVIGTEPPNQNPSEIWGSWIHLVPSMIGRHSTLDYAAAAYASGSTAFLSKDPAQAATARASYSRALKSLQSAVLVTSSEFLIETLSAVKLLSTFEVLMGMASFAWVSHSQGLAKMLVSRGPRVVDDEIERSIFYSSYFLEVAEAILSDSVSDFDNEDWLFFPPPETTSECPAFDTACQAIMQQFVRIPRLMKLVRAYLQDPCNLTLGTEAVDLARKLYLSNLDTLVSKALLDLTDVVPTTSPDLRDFFPESFEYHSVKILDLLVHYWTCRIFLLGLIQSLCDTPYFSTAFSLQDVIEEDERVAGYILMSSEFAASVKPMPTGAVVMILPLQISFGAWYRSERRESYCGERWNRAVCMKNWSLDSSNGCLSIWGGRAQSLDELEAKTRTFEGASLEPWMRRKVSS</sequence>
<dbReference type="InterPro" id="IPR036864">
    <property type="entry name" value="Zn2-C6_fun-type_DNA-bd_sf"/>
</dbReference>
<dbReference type="SUPFAM" id="SSF57701">
    <property type="entry name" value="Zn2/Cys6 DNA-binding domain"/>
    <property type="match status" value="1"/>
</dbReference>
<gene>
    <name evidence="3" type="ORF">BU16DRAFT_532370</name>
</gene>
<proteinExistence type="predicted"/>
<dbReference type="Pfam" id="PF11951">
    <property type="entry name" value="Fungal_trans_2"/>
    <property type="match status" value="1"/>
</dbReference>
<dbReference type="SMART" id="SM00066">
    <property type="entry name" value="GAL4"/>
    <property type="match status" value="1"/>
</dbReference>
<dbReference type="InterPro" id="IPR053178">
    <property type="entry name" value="Osmoadaptation_assoc"/>
</dbReference>
<dbReference type="InterPro" id="IPR021858">
    <property type="entry name" value="Fun_TF"/>
</dbReference>
<dbReference type="Gene3D" id="4.10.240.10">
    <property type="entry name" value="Zn(2)-C6 fungal-type DNA-binding domain"/>
    <property type="match status" value="1"/>
</dbReference>
<dbReference type="GO" id="GO:0008270">
    <property type="term" value="F:zinc ion binding"/>
    <property type="evidence" value="ECO:0007669"/>
    <property type="project" value="InterPro"/>
</dbReference>
<dbReference type="PANTHER" id="PTHR38111">
    <property type="entry name" value="ZN(2)-C6 FUNGAL-TYPE DOMAIN-CONTAINING PROTEIN-RELATED"/>
    <property type="match status" value="1"/>
</dbReference>
<evidence type="ECO:0000259" key="2">
    <source>
        <dbReference type="PROSITE" id="PS50048"/>
    </source>
</evidence>
<dbReference type="CDD" id="cd12148">
    <property type="entry name" value="fungal_TF_MHR"/>
    <property type="match status" value="1"/>
</dbReference>
<reference evidence="3" key="1">
    <citation type="journal article" date="2020" name="Stud. Mycol.">
        <title>101 Dothideomycetes genomes: a test case for predicting lifestyles and emergence of pathogens.</title>
        <authorList>
            <person name="Haridas S."/>
            <person name="Albert R."/>
            <person name="Binder M."/>
            <person name="Bloem J."/>
            <person name="Labutti K."/>
            <person name="Salamov A."/>
            <person name="Andreopoulos B."/>
            <person name="Baker S."/>
            <person name="Barry K."/>
            <person name="Bills G."/>
            <person name="Bluhm B."/>
            <person name="Cannon C."/>
            <person name="Castanera R."/>
            <person name="Culley D."/>
            <person name="Daum C."/>
            <person name="Ezra D."/>
            <person name="Gonzalez J."/>
            <person name="Henrissat B."/>
            <person name="Kuo A."/>
            <person name="Liang C."/>
            <person name="Lipzen A."/>
            <person name="Lutzoni F."/>
            <person name="Magnuson J."/>
            <person name="Mondo S."/>
            <person name="Nolan M."/>
            <person name="Ohm R."/>
            <person name="Pangilinan J."/>
            <person name="Park H.-J."/>
            <person name="Ramirez L."/>
            <person name="Alfaro M."/>
            <person name="Sun H."/>
            <person name="Tritt A."/>
            <person name="Yoshinaga Y."/>
            <person name="Zwiers L.-H."/>
            <person name="Turgeon B."/>
            <person name="Goodwin S."/>
            <person name="Spatafora J."/>
            <person name="Crous P."/>
            <person name="Grigoriev I."/>
        </authorList>
    </citation>
    <scope>NUCLEOTIDE SEQUENCE</scope>
    <source>
        <strain evidence="3">CBS 269.34</strain>
    </source>
</reference>
<dbReference type="EMBL" id="MU004204">
    <property type="protein sequence ID" value="KAF2488358.1"/>
    <property type="molecule type" value="Genomic_DNA"/>
</dbReference>
<protein>
    <recommendedName>
        <fullName evidence="2">Zn(2)-C6 fungal-type domain-containing protein</fullName>
    </recommendedName>
</protein>
<dbReference type="PANTHER" id="PTHR38111:SF2">
    <property type="entry name" value="FINGER DOMAIN PROTEIN, PUTATIVE (AFU_ORTHOLOGUE AFUA_1G01560)-RELATED"/>
    <property type="match status" value="1"/>
</dbReference>
<dbReference type="InterPro" id="IPR001138">
    <property type="entry name" value="Zn2Cys6_DnaBD"/>
</dbReference>
<organism evidence="3 4">
    <name type="scientific">Lophium mytilinum</name>
    <dbReference type="NCBI Taxonomy" id="390894"/>
    <lineage>
        <taxon>Eukaryota</taxon>
        <taxon>Fungi</taxon>
        <taxon>Dikarya</taxon>
        <taxon>Ascomycota</taxon>
        <taxon>Pezizomycotina</taxon>
        <taxon>Dothideomycetes</taxon>
        <taxon>Pleosporomycetidae</taxon>
        <taxon>Mytilinidiales</taxon>
        <taxon>Mytilinidiaceae</taxon>
        <taxon>Lophium</taxon>
    </lineage>
</organism>
<name>A0A6A6Q7C7_9PEZI</name>
<dbReference type="Proteomes" id="UP000799750">
    <property type="component" value="Unassembled WGS sequence"/>
</dbReference>
<dbReference type="OrthoDB" id="5126878at2759"/>
<dbReference type="AlphaFoldDB" id="A0A6A6Q7C7"/>
<dbReference type="PROSITE" id="PS50048">
    <property type="entry name" value="ZN2_CY6_FUNGAL_2"/>
    <property type="match status" value="1"/>
</dbReference>
<keyword evidence="1" id="KW-0539">Nucleus</keyword>
<accession>A0A6A6Q7C7</accession>
<feature type="domain" description="Zn(2)-C6 fungal-type" evidence="2">
    <location>
        <begin position="6"/>
        <end position="36"/>
    </location>
</feature>